<protein>
    <submittedName>
        <fullName evidence="2">Uncharacterized protein</fullName>
    </submittedName>
</protein>
<dbReference type="Proteomes" id="UP000823749">
    <property type="component" value="Chromosome 8"/>
</dbReference>
<feature type="region of interest" description="Disordered" evidence="1">
    <location>
        <begin position="261"/>
        <end position="295"/>
    </location>
</feature>
<accession>A0AAV6J6K1</accession>
<comment type="caution">
    <text evidence="2">The sequence shown here is derived from an EMBL/GenBank/DDBJ whole genome shotgun (WGS) entry which is preliminary data.</text>
</comment>
<feature type="region of interest" description="Disordered" evidence="1">
    <location>
        <begin position="1"/>
        <end position="59"/>
    </location>
</feature>
<name>A0AAV6J6K1_9ERIC</name>
<keyword evidence="3" id="KW-1185">Reference proteome</keyword>
<sequence>MPTSLTQLSFGSQKKNQVPSSSSQSFHNYYDGYEVAEEEGDRVEFSDKDEVGDEEEIGSAEDCLSVPTVEQQFDLDRGATNEVIVREDENISISYQVQELKGEESHELVHIISQHVNTISNIELCEPHGVRGFVFLFNGRFFFFSRLHMARGRLHVTRLRQGDEHVVVDDSIFSVEAVGPQAEGGFGEMRSRWGLRRRRSLRREHRTTGAISKLVRTLDPSAASPLSRRRTPPPPSCRTCGASGGIALSGRESLPIIFLGGRADNPETKMTTAERSGTSSCATTTSPDPVPGRSQ</sequence>
<evidence type="ECO:0000313" key="3">
    <source>
        <dbReference type="Proteomes" id="UP000823749"/>
    </source>
</evidence>
<feature type="compositionally biased region" description="Acidic residues" evidence="1">
    <location>
        <begin position="50"/>
        <end position="59"/>
    </location>
</feature>
<proteinExistence type="predicted"/>
<feature type="compositionally biased region" description="Polar residues" evidence="1">
    <location>
        <begin position="268"/>
        <end position="295"/>
    </location>
</feature>
<reference evidence="2" key="1">
    <citation type="submission" date="2020-08" db="EMBL/GenBank/DDBJ databases">
        <title>Plant Genome Project.</title>
        <authorList>
            <person name="Zhang R.-G."/>
        </authorList>
    </citation>
    <scope>NUCLEOTIDE SEQUENCE</scope>
    <source>
        <strain evidence="2">WSP0</strain>
        <tissue evidence="2">Leaf</tissue>
    </source>
</reference>
<dbReference type="EMBL" id="JACTNZ010000008">
    <property type="protein sequence ID" value="KAG5535558.1"/>
    <property type="molecule type" value="Genomic_DNA"/>
</dbReference>
<feature type="compositionally biased region" description="Polar residues" evidence="1">
    <location>
        <begin position="1"/>
        <end position="27"/>
    </location>
</feature>
<organism evidence="2 3">
    <name type="scientific">Rhododendron griersonianum</name>
    <dbReference type="NCBI Taxonomy" id="479676"/>
    <lineage>
        <taxon>Eukaryota</taxon>
        <taxon>Viridiplantae</taxon>
        <taxon>Streptophyta</taxon>
        <taxon>Embryophyta</taxon>
        <taxon>Tracheophyta</taxon>
        <taxon>Spermatophyta</taxon>
        <taxon>Magnoliopsida</taxon>
        <taxon>eudicotyledons</taxon>
        <taxon>Gunneridae</taxon>
        <taxon>Pentapetalae</taxon>
        <taxon>asterids</taxon>
        <taxon>Ericales</taxon>
        <taxon>Ericaceae</taxon>
        <taxon>Ericoideae</taxon>
        <taxon>Rhodoreae</taxon>
        <taxon>Rhododendron</taxon>
    </lineage>
</organism>
<evidence type="ECO:0000256" key="1">
    <source>
        <dbReference type="SAM" id="MobiDB-lite"/>
    </source>
</evidence>
<dbReference type="AlphaFoldDB" id="A0AAV6J6K1"/>
<evidence type="ECO:0000313" key="2">
    <source>
        <dbReference type="EMBL" id="KAG5535558.1"/>
    </source>
</evidence>
<gene>
    <name evidence="2" type="ORF">RHGRI_023355</name>
</gene>
<feature type="region of interest" description="Disordered" evidence="1">
    <location>
        <begin position="207"/>
        <end position="244"/>
    </location>
</feature>